<dbReference type="PANTHER" id="PTHR33048:SF155">
    <property type="entry name" value="INTEGRAL MEMBRANE PROTEIN"/>
    <property type="match status" value="1"/>
</dbReference>
<proteinExistence type="inferred from homology"/>
<feature type="domain" description="Rhodopsin" evidence="7">
    <location>
        <begin position="34"/>
        <end position="278"/>
    </location>
</feature>
<dbReference type="InterPro" id="IPR052337">
    <property type="entry name" value="SAT4-like"/>
</dbReference>
<keyword evidence="3 6" id="KW-1133">Transmembrane helix</keyword>
<keyword evidence="4 6" id="KW-0472">Membrane</keyword>
<dbReference type="InterPro" id="IPR049326">
    <property type="entry name" value="Rhodopsin_dom_fungi"/>
</dbReference>
<dbReference type="HOGENOM" id="CLU_028200_3_7_1"/>
<dbReference type="Proteomes" id="UP000008383">
    <property type="component" value="Unassembled WGS sequence"/>
</dbReference>
<feature type="transmembrane region" description="Helical" evidence="6">
    <location>
        <begin position="20"/>
        <end position="38"/>
    </location>
</feature>
<comment type="caution">
    <text evidence="8">The sequence shown here is derived from an EMBL/GenBank/DDBJ whole genome shotgun (WGS) entry which is preliminary data.</text>
</comment>
<evidence type="ECO:0000259" key="7">
    <source>
        <dbReference type="Pfam" id="PF20684"/>
    </source>
</evidence>
<feature type="transmembrane region" description="Helical" evidence="6">
    <location>
        <begin position="129"/>
        <end position="152"/>
    </location>
</feature>
<evidence type="ECO:0000256" key="4">
    <source>
        <dbReference type="ARBA" id="ARBA00023136"/>
    </source>
</evidence>
<sequence length="374" mass="41746">MLNMSAAQDNPGRGPLIMGLTWAFAVLATITVGLRFYIRVELNNRPSLDDWLIAIALIFNFVSQAFVSVGFTYGLGKHDANLQPNQIINILKWMWLANTPGLLVAITARLSIAMLLVRLFGKVHKWLKWFLVVVSGLCTVLTAIIIPCTFLQTTPVSGNWNPFQPSKRWNPMIYISLAFLTQSLWTFTDLTFVLFPVIIIWRLQMSLGKRISLVLLMSASLLTMSVSILKTISLQHIANQQADPTATDVQYESSITILWSCLEQAFVIIMGCVPTLGSFTKLKVAQPLMTSLDSVLRLINPFKRSIVHRAVKGNGTNSQNYENLEMPKAISGWSDGLYGPVLDKSLSALEANPLELKQNTGVIKIKPEWKKPEK</sequence>
<evidence type="ECO:0000256" key="2">
    <source>
        <dbReference type="ARBA" id="ARBA00022692"/>
    </source>
</evidence>
<dbReference type="OrthoDB" id="5417887at2759"/>
<organism evidence="8 9">
    <name type="scientific">Trichophyton verrucosum (strain HKI 0517)</name>
    <dbReference type="NCBI Taxonomy" id="663202"/>
    <lineage>
        <taxon>Eukaryota</taxon>
        <taxon>Fungi</taxon>
        <taxon>Dikarya</taxon>
        <taxon>Ascomycota</taxon>
        <taxon>Pezizomycotina</taxon>
        <taxon>Eurotiomycetes</taxon>
        <taxon>Eurotiomycetidae</taxon>
        <taxon>Onygenales</taxon>
        <taxon>Arthrodermataceae</taxon>
        <taxon>Trichophyton</taxon>
    </lineage>
</organism>
<gene>
    <name evidence="8" type="ORF">TRV_01124</name>
</gene>
<dbReference type="RefSeq" id="XP_003024717.1">
    <property type="nucleotide sequence ID" value="XM_003024671.1"/>
</dbReference>
<evidence type="ECO:0000256" key="5">
    <source>
        <dbReference type="ARBA" id="ARBA00038359"/>
    </source>
</evidence>
<comment type="subcellular location">
    <subcellularLocation>
        <location evidence="1">Membrane</location>
        <topology evidence="1">Multi-pass membrane protein</topology>
    </subcellularLocation>
</comment>
<evidence type="ECO:0000256" key="1">
    <source>
        <dbReference type="ARBA" id="ARBA00004141"/>
    </source>
</evidence>
<keyword evidence="2 6" id="KW-0812">Transmembrane</keyword>
<feature type="transmembrane region" description="Helical" evidence="6">
    <location>
        <begin position="93"/>
        <end position="117"/>
    </location>
</feature>
<evidence type="ECO:0000256" key="6">
    <source>
        <dbReference type="SAM" id="Phobius"/>
    </source>
</evidence>
<dbReference type="PANTHER" id="PTHR33048">
    <property type="entry name" value="PTH11-LIKE INTEGRAL MEMBRANE PROTEIN (AFU_ORTHOLOGUE AFUA_5G11245)"/>
    <property type="match status" value="1"/>
</dbReference>
<protein>
    <recommendedName>
        <fullName evidence="7">Rhodopsin domain-containing protein</fullName>
    </recommendedName>
</protein>
<name>D4D222_TRIVH</name>
<evidence type="ECO:0000313" key="9">
    <source>
        <dbReference type="Proteomes" id="UP000008383"/>
    </source>
</evidence>
<dbReference type="AlphaFoldDB" id="D4D222"/>
<dbReference type="GeneID" id="9580207"/>
<evidence type="ECO:0000313" key="8">
    <source>
        <dbReference type="EMBL" id="EFE44106.1"/>
    </source>
</evidence>
<feature type="transmembrane region" description="Helical" evidence="6">
    <location>
        <begin position="213"/>
        <end position="237"/>
    </location>
</feature>
<dbReference type="EMBL" id="ACYE01000062">
    <property type="protein sequence ID" value="EFE44106.1"/>
    <property type="molecule type" value="Genomic_DNA"/>
</dbReference>
<keyword evidence="9" id="KW-1185">Reference proteome</keyword>
<dbReference type="GO" id="GO:0016020">
    <property type="term" value="C:membrane"/>
    <property type="evidence" value="ECO:0007669"/>
    <property type="project" value="UniProtKB-SubCell"/>
</dbReference>
<feature type="transmembrane region" description="Helical" evidence="6">
    <location>
        <begin position="50"/>
        <end position="73"/>
    </location>
</feature>
<evidence type="ECO:0000256" key="3">
    <source>
        <dbReference type="ARBA" id="ARBA00022989"/>
    </source>
</evidence>
<dbReference type="KEGG" id="tve:TRV_01124"/>
<accession>D4D222</accession>
<dbReference type="Pfam" id="PF20684">
    <property type="entry name" value="Fung_rhodopsin"/>
    <property type="match status" value="1"/>
</dbReference>
<comment type="similarity">
    <text evidence="5">Belongs to the SAT4 family.</text>
</comment>
<feature type="transmembrane region" description="Helical" evidence="6">
    <location>
        <begin position="172"/>
        <end position="201"/>
    </location>
</feature>
<feature type="transmembrane region" description="Helical" evidence="6">
    <location>
        <begin position="257"/>
        <end position="279"/>
    </location>
</feature>
<reference evidence="9" key="1">
    <citation type="journal article" date="2011" name="Genome Biol.">
        <title>Comparative and functional genomics provide insights into the pathogenicity of dermatophytic fungi.</title>
        <authorList>
            <person name="Burmester A."/>
            <person name="Shelest E."/>
            <person name="Gloeckner G."/>
            <person name="Heddergott C."/>
            <person name="Schindler S."/>
            <person name="Staib P."/>
            <person name="Heidel A."/>
            <person name="Felder M."/>
            <person name="Petzold A."/>
            <person name="Szafranski K."/>
            <person name="Feuermann M."/>
            <person name="Pedruzzi I."/>
            <person name="Priebe S."/>
            <person name="Groth M."/>
            <person name="Winkler R."/>
            <person name="Li W."/>
            <person name="Kniemeyer O."/>
            <person name="Schroeckh V."/>
            <person name="Hertweck C."/>
            <person name="Hube B."/>
            <person name="White T.C."/>
            <person name="Platzer M."/>
            <person name="Guthke R."/>
            <person name="Heitman J."/>
            <person name="Woestemeyer J."/>
            <person name="Zipfel P.F."/>
            <person name="Monod M."/>
            <person name="Brakhage A.A."/>
        </authorList>
    </citation>
    <scope>NUCLEOTIDE SEQUENCE [LARGE SCALE GENOMIC DNA]</scope>
    <source>
        <strain evidence="9">HKI 0517</strain>
    </source>
</reference>